<dbReference type="Proteomes" id="UP000019462">
    <property type="component" value="Unassembled WGS sequence"/>
</dbReference>
<organism evidence="1 2">
    <name type="scientific">Moesziomyces aphidis</name>
    <name type="common">Pseudozyma aphidis</name>
    <dbReference type="NCBI Taxonomy" id="84754"/>
    <lineage>
        <taxon>Eukaryota</taxon>
        <taxon>Fungi</taxon>
        <taxon>Dikarya</taxon>
        <taxon>Basidiomycota</taxon>
        <taxon>Ustilaginomycotina</taxon>
        <taxon>Ustilaginomycetes</taxon>
        <taxon>Ustilaginales</taxon>
        <taxon>Ustilaginaceae</taxon>
        <taxon>Moesziomyces</taxon>
    </lineage>
</organism>
<sequence length="113" mass="11643">MLRPSPSGFSAVLLFANAPARLRAGSDAQIGKEAHFGKYRTMDGSSQDASPPPISPSTACWVPRVAGCTVDASQHAMLAMLAMHALPASISSISLAPTLIEPARSSASKQVPA</sequence>
<dbReference type="EMBL" id="AWNI01000008">
    <property type="protein sequence ID" value="ETS63493.1"/>
    <property type="molecule type" value="Genomic_DNA"/>
</dbReference>
<evidence type="ECO:0000313" key="1">
    <source>
        <dbReference type="EMBL" id="ETS63493.1"/>
    </source>
</evidence>
<accession>W3VP86</accession>
<reference evidence="1 2" key="1">
    <citation type="journal article" date="2014" name="Genome Announc.">
        <title>Genome sequence of the basidiomycetous fungus Pseudozyma aphidis DSM70725, an efficient producer of biosurfactant mannosylerythritol lipids.</title>
        <authorList>
            <person name="Lorenz S."/>
            <person name="Guenther M."/>
            <person name="Grumaz C."/>
            <person name="Rupp S."/>
            <person name="Zibek S."/>
            <person name="Sohn K."/>
        </authorList>
    </citation>
    <scope>NUCLEOTIDE SEQUENCE [LARGE SCALE GENOMIC DNA]</scope>
    <source>
        <strain evidence="2">ATCC 32657 / CBS 517.83 / DSM 70725 / JCM 10318 / NBRC 10182 / NRRL Y-7954 / St-0401</strain>
    </source>
</reference>
<evidence type="ECO:0000313" key="2">
    <source>
        <dbReference type="Proteomes" id="UP000019462"/>
    </source>
</evidence>
<gene>
    <name evidence="1" type="ORF">PaG_01779</name>
</gene>
<comment type="caution">
    <text evidence="1">The sequence shown here is derived from an EMBL/GenBank/DDBJ whole genome shotgun (WGS) entry which is preliminary data.</text>
</comment>
<proteinExistence type="predicted"/>
<protein>
    <submittedName>
        <fullName evidence="1">Uncharacterized protein</fullName>
    </submittedName>
</protein>
<keyword evidence="2" id="KW-1185">Reference proteome</keyword>
<name>W3VP86_MOEAP</name>
<dbReference type="AlphaFoldDB" id="W3VP86"/>
<dbReference type="HOGENOM" id="CLU_2134606_0_0_1"/>